<feature type="domain" description="Cadherin" evidence="1">
    <location>
        <begin position="734"/>
        <end position="811"/>
    </location>
</feature>
<dbReference type="InterPro" id="IPR013783">
    <property type="entry name" value="Ig-like_fold"/>
</dbReference>
<dbReference type="InterPro" id="IPR006644">
    <property type="entry name" value="Cadg"/>
</dbReference>
<dbReference type="PROSITE" id="PS50268">
    <property type="entry name" value="CADHERIN_2"/>
    <property type="match status" value="4"/>
</dbReference>
<evidence type="ECO:0000313" key="2">
    <source>
        <dbReference type="EMBL" id="SVA46692.1"/>
    </source>
</evidence>
<dbReference type="AlphaFoldDB" id="A0A381W2I2"/>
<dbReference type="InterPro" id="IPR002126">
    <property type="entry name" value="Cadherin-like_dom"/>
</dbReference>
<feature type="domain" description="Cadherin" evidence="1">
    <location>
        <begin position="1006"/>
        <end position="1092"/>
    </location>
</feature>
<dbReference type="Pfam" id="PF17963">
    <property type="entry name" value="Big_9"/>
    <property type="match status" value="8"/>
</dbReference>
<feature type="non-terminal residue" evidence="2">
    <location>
        <position position="1"/>
    </location>
</feature>
<feature type="domain" description="Cadherin" evidence="1">
    <location>
        <begin position="71"/>
        <end position="159"/>
    </location>
</feature>
<name>A0A381W2I2_9ZZZZ</name>
<dbReference type="InterPro" id="IPR040853">
    <property type="entry name" value="RapA2_cadherin-like"/>
</dbReference>
<dbReference type="Gene3D" id="2.60.40.10">
    <property type="entry name" value="Immunoglobulins"/>
    <property type="match status" value="3"/>
</dbReference>
<accession>A0A381W2I2</accession>
<gene>
    <name evidence="2" type="ORF">METZ01_LOCUS99546</name>
</gene>
<proteinExistence type="predicted"/>
<sequence length="1196" mass="128238">INLGAEYLGSVLLLTPLVENYFTIEPIVLELTANDGEYIVIANMEVYIDPVNDEPSLLAIGDQVTDEDTDLTIELSAFDVDIVAGGQTLVFSALSNDETLVLVSTTSGDSTGAGALTFDVQDERNGETLIAVTVTDSEGGTDSETFMLTVNAINDAPTIELPESFTFDEDAILTEDFSGYLNDIDEDALTLTVSENENIIVSIDNFEVTFGSVQDWNGTETLTFTVDDSEGRAIASDSLDVIVTAVNDAPLLATLADTSTAEDTPLTITLSASDVDSDDMIFDAISAHPENVAAEVSGNQLTLIPADNWNGIDSIAVSVSDGELEDSEIFSITVSPVNDVPTIELPESFTFDEDGSLTEDFSGYLSDIDEDTLTLTVSGNENIIVSIDNFEVIFGSVQDWNGTETLTFTVNDNQDRAIASDDVDVIITSVNDAPVLGEIVYQEMLEDTELILSIIAEDVDGDSLIFSALSGSPLDVSVSVSGNELIMIPVEDFNGEVVVSVSVTDGEYADNINFTLNVLPVNDAPLLDEIEPIETTEELSITILLNAFDIDGDTLTFSALSASPDDVSVSVMENELTLTPSLNFNGLVEIEVTVSDLYLEDTTTFTLLVTPVNDAPVITAQGTLTTVEETSIAIIFSDLVVEDVDNDYPEGFTLTVLDSGDYSEFYSVDIDDATIIPGLDFNGIMMVPVYVDDGENEYSQSDVFDLELNVTNLNDPPILGFIGNQVTNEDTALIINLSATDVDTDSTDLTFSASSDNENVFVSLEGNQLTMVPTLDFNGSVNITAEVTDGEFADSETFVLTVHSINDPPELGFIGPQETMEDTDLILILTAMDVDNTELYYEVSSDTTGVNVIVDGNQLTLSPVLNYYGIANISVTVSDLFYTATETFVLTVTPVNDSPTIILPEAFIFSEDDSLVQDFTQYIGDIDEDALTLTVSESENISVSINGFEVTIGAVENWNGAETLTFTVDDNQGRAMASDDILVIVMPVNDAPELVEIGPQETDEDISLTITLSAIDPDEGDEITFSAESDSIGVGVSVIGNQLTMTPALNFNGAVTISVTGTDNGNLSSEASFLLTVAPVNDSPTITLPESFTFAEDDSLVEDFTQYIGDIDEDALTLTVSGNNNITVLIENYTVTFSTDLNWNGEETLTFMVNDSEGRDIALDDVLVVVIPVNDAPELVEIGPQETDEDISLTIT</sequence>
<dbReference type="EMBL" id="UINC01010503">
    <property type="protein sequence ID" value="SVA46692.1"/>
    <property type="molecule type" value="Genomic_DNA"/>
</dbReference>
<dbReference type="SMART" id="SM00736">
    <property type="entry name" value="CADG"/>
    <property type="match status" value="2"/>
</dbReference>
<protein>
    <recommendedName>
        <fullName evidence="1">Cadherin domain-containing protein</fullName>
    </recommendedName>
</protein>
<feature type="non-terminal residue" evidence="2">
    <location>
        <position position="1196"/>
    </location>
</feature>
<organism evidence="2">
    <name type="scientific">marine metagenome</name>
    <dbReference type="NCBI Taxonomy" id="408172"/>
    <lineage>
        <taxon>unclassified sequences</taxon>
        <taxon>metagenomes</taxon>
        <taxon>ecological metagenomes</taxon>
    </lineage>
</organism>
<dbReference type="GO" id="GO:0016020">
    <property type="term" value="C:membrane"/>
    <property type="evidence" value="ECO:0007669"/>
    <property type="project" value="InterPro"/>
</dbReference>
<dbReference type="Pfam" id="PF17803">
    <property type="entry name" value="Cadherin_4"/>
    <property type="match status" value="1"/>
</dbReference>
<evidence type="ECO:0000259" key="1">
    <source>
        <dbReference type="PROSITE" id="PS50268"/>
    </source>
</evidence>
<dbReference type="GO" id="GO:0005509">
    <property type="term" value="F:calcium ion binding"/>
    <property type="evidence" value="ECO:0007669"/>
    <property type="project" value="InterPro"/>
</dbReference>
<dbReference type="GO" id="GO:0007156">
    <property type="term" value="P:homophilic cell adhesion via plasma membrane adhesion molecules"/>
    <property type="evidence" value="ECO:0007669"/>
    <property type="project" value="InterPro"/>
</dbReference>
<feature type="domain" description="Cadherin" evidence="1">
    <location>
        <begin position="495"/>
        <end position="618"/>
    </location>
</feature>
<reference evidence="2" key="1">
    <citation type="submission" date="2018-05" db="EMBL/GenBank/DDBJ databases">
        <authorList>
            <person name="Lanie J.A."/>
            <person name="Ng W.-L."/>
            <person name="Kazmierczak K.M."/>
            <person name="Andrzejewski T.M."/>
            <person name="Davidsen T.M."/>
            <person name="Wayne K.J."/>
            <person name="Tettelin H."/>
            <person name="Glass J.I."/>
            <person name="Rusch D."/>
            <person name="Podicherti R."/>
            <person name="Tsui H.-C.T."/>
            <person name="Winkler M.E."/>
        </authorList>
    </citation>
    <scope>NUCLEOTIDE SEQUENCE</scope>
</reference>
<dbReference type="NCBIfam" id="NF012211">
    <property type="entry name" value="tand_rpt_95"/>
    <property type="match status" value="10"/>
</dbReference>